<sequence>MAVARSRSSSSRLLCMDSNAPTTTPGEATVVGAEAATIVG</sequence>
<dbReference type="EMBL" id="CP012333">
    <property type="protein sequence ID" value="AKU94861.1"/>
    <property type="molecule type" value="Genomic_DNA"/>
</dbReference>
<proteinExistence type="predicted"/>
<name>A0A0K1PN93_9BACT</name>
<accession>A0A0K1PN93</accession>
<dbReference type="AlphaFoldDB" id="A0A0K1PN93"/>
<reference evidence="1 2" key="1">
    <citation type="submission" date="2015-08" db="EMBL/GenBank/DDBJ databases">
        <authorList>
            <person name="Babu N.S."/>
            <person name="Beckwith C.J."/>
            <person name="Beseler K.G."/>
            <person name="Brison A."/>
            <person name="Carone J.V."/>
            <person name="Caskin T.P."/>
            <person name="Diamond M."/>
            <person name="Durham M.E."/>
            <person name="Foxe J.M."/>
            <person name="Go M."/>
            <person name="Henderson B.A."/>
            <person name="Jones I.B."/>
            <person name="McGettigan J.A."/>
            <person name="Micheletti S.J."/>
            <person name="Nasrallah M.E."/>
            <person name="Ortiz D."/>
            <person name="Piller C.R."/>
            <person name="Privatt S.R."/>
            <person name="Schneider S.L."/>
            <person name="Sharp S."/>
            <person name="Smith T.C."/>
            <person name="Stanton J.D."/>
            <person name="Ullery H.E."/>
            <person name="Wilson R.J."/>
            <person name="Serrano M.G."/>
            <person name="Buck G."/>
            <person name="Lee V."/>
            <person name="Wang Y."/>
            <person name="Carvalho R."/>
            <person name="Voegtly L."/>
            <person name="Shi R."/>
            <person name="Duckworth R."/>
            <person name="Johnson A."/>
            <person name="Loviza R."/>
            <person name="Walstead R."/>
            <person name="Shah Z."/>
            <person name="Kiflezghi M."/>
            <person name="Wade K."/>
            <person name="Ball S.L."/>
            <person name="Bradley K.W."/>
            <person name="Asai D.J."/>
            <person name="Bowman C.A."/>
            <person name="Russell D.A."/>
            <person name="Pope W.H."/>
            <person name="Jacobs-Sera D."/>
            <person name="Hendrix R.W."/>
            <person name="Hatfull G.F."/>
        </authorList>
    </citation>
    <scope>NUCLEOTIDE SEQUENCE [LARGE SCALE GENOMIC DNA]</scope>
    <source>
        <strain evidence="1 2">DSM 27648</strain>
    </source>
</reference>
<dbReference type="Proteomes" id="UP000064967">
    <property type="component" value="Chromosome"/>
</dbReference>
<evidence type="ECO:0000313" key="2">
    <source>
        <dbReference type="Proteomes" id="UP000064967"/>
    </source>
</evidence>
<gene>
    <name evidence="1" type="ORF">AKJ09_01525</name>
</gene>
<evidence type="ECO:0000313" key="1">
    <source>
        <dbReference type="EMBL" id="AKU94861.1"/>
    </source>
</evidence>
<organism evidence="1 2">
    <name type="scientific">Labilithrix luteola</name>
    <dbReference type="NCBI Taxonomy" id="1391654"/>
    <lineage>
        <taxon>Bacteria</taxon>
        <taxon>Pseudomonadati</taxon>
        <taxon>Myxococcota</taxon>
        <taxon>Polyangia</taxon>
        <taxon>Polyangiales</taxon>
        <taxon>Labilitrichaceae</taxon>
        <taxon>Labilithrix</taxon>
    </lineage>
</organism>
<protein>
    <submittedName>
        <fullName evidence="1">Uncharacterized protein</fullName>
    </submittedName>
</protein>
<dbReference type="KEGG" id="llu:AKJ09_01525"/>
<keyword evidence="2" id="KW-1185">Reference proteome</keyword>